<protein>
    <submittedName>
        <fullName evidence="1">Uncharacterized protein</fullName>
    </submittedName>
</protein>
<proteinExistence type="predicted"/>
<dbReference type="RefSeq" id="WP_184114325.1">
    <property type="nucleotide sequence ID" value="NZ_JACHNY010000004.1"/>
</dbReference>
<comment type="caution">
    <text evidence="1">The sequence shown here is derived from an EMBL/GenBank/DDBJ whole genome shotgun (WGS) entry which is preliminary data.</text>
</comment>
<sequence>MAAAIALRTDPPAMTFAESRAMTPAQLGDALLAPGHPVVVAADVGLRAPMPPPPPGALYQMPITLVMAGEASQEAGFCERVVAHVLLAPSVFKGGMAPLSPPVSVTTERTYSRLAENRNSTECATEQKPYFSVSETDAPQSFALIRQLVALQARAKSHRRLPLQVSIDDQSALMARDFARNNKDPDLRPSKEEMTAITSGRVALAKLPLDAIAYIQPNSLSYRGLIEPAERVNSQGVPRALATMFAGGEWTVDMALEDGRIVVMRILRQIPPPS</sequence>
<dbReference type="AlphaFoldDB" id="A0A7W7AKY9"/>
<gene>
    <name evidence="1" type="ORF">GGQ96_002073</name>
</gene>
<dbReference type="Proteomes" id="UP000574769">
    <property type="component" value="Unassembled WGS sequence"/>
</dbReference>
<name>A0A7W7AKY9_9SPHN</name>
<organism evidence="1 2">
    <name type="scientific">Sphingomonas abaci</name>
    <dbReference type="NCBI Taxonomy" id="237611"/>
    <lineage>
        <taxon>Bacteria</taxon>
        <taxon>Pseudomonadati</taxon>
        <taxon>Pseudomonadota</taxon>
        <taxon>Alphaproteobacteria</taxon>
        <taxon>Sphingomonadales</taxon>
        <taxon>Sphingomonadaceae</taxon>
        <taxon>Sphingomonas</taxon>
    </lineage>
</organism>
<keyword evidence="2" id="KW-1185">Reference proteome</keyword>
<dbReference type="EMBL" id="JACHNY010000004">
    <property type="protein sequence ID" value="MBB4617937.1"/>
    <property type="molecule type" value="Genomic_DNA"/>
</dbReference>
<evidence type="ECO:0000313" key="2">
    <source>
        <dbReference type="Proteomes" id="UP000574769"/>
    </source>
</evidence>
<evidence type="ECO:0000313" key="1">
    <source>
        <dbReference type="EMBL" id="MBB4617937.1"/>
    </source>
</evidence>
<accession>A0A7W7AKY9</accession>
<reference evidence="1 2" key="1">
    <citation type="submission" date="2020-08" db="EMBL/GenBank/DDBJ databases">
        <title>Genomic Encyclopedia of Type Strains, Phase IV (KMG-IV): sequencing the most valuable type-strain genomes for metagenomic binning, comparative biology and taxonomic classification.</title>
        <authorList>
            <person name="Goeker M."/>
        </authorList>
    </citation>
    <scope>NUCLEOTIDE SEQUENCE [LARGE SCALE GENOMIC DNA]</scope>
    <source>
        <strain evidence="1 2">DSM 15867</strain>
    </source>
</reference>